<sequence length="172" mass="19134">MEVRLHDPRLLTSFLLCGAKLGVVDNPVQHRASCVVCLDLGLGYGRGSGTIMGMDCKMGNTLLMDLWEDPEGACGCLKRENLGLFFSASTILLTSRQLDNKPSCFPSKNFKVFGTFLLIFQDSFDVRQLYDGPSCLTSKNFRQLGTFLLSFHGSFDKPSIRRQTILSPIEKL</sequence>
<evidence type="ECO:0000313" key="1">
    <source>
        <dbReference type="EMBL" id="MCD7468788.1"/>
    </source>
</evidence>
<reference evidence="1 2" key="1">
    <citation type="journal article" date="2021" name="BMC Genomics">
        <title>Datura genome reveals duplications of psychoactive alkaloid biosynthetic genes and high mutation rate following tissue culture.</title>
        <authorList>
            <person name="Rajewski A."/>
            <person name="Carter-House D."/>
            <person name="Stajich J."/>
            <person name="Litt A."/>
        </authorList>
    </citation>
    <scope>NUCLEOTIDE SEQUENCE [LARGE SCALE GENOMIC DNA]</scope>
    <source>
        <strain evidence="1">AR-01</strain>
    </source>
</reference>
<gene>
    <name evidence="1" type="ORF">HAX54_007270</name>
</gene>
<protein>
    <submittedName>
        <fullName evidence="1">Uncharacterized protein</fullName>
    </submittedName>
</protein>
<keyword evidence="2" id="KW-1185">Reference proteome</keyword>
<evidence type="ECO:0000313" key="2">
    <source>
        <dbReference type="Proteomes" id="UP000823775"/>
    </source>
</evidence>
<accession>A0ABS8TCA1</accession>
<proteinExistence type="predicted"/>
<dbReference type="Proteomes" id="UP000823775">
    <property type="component" value="Unassembled WGS sequence"/>
</dbReference>
<comment type="caution">
    <text evidence="1">The sequence shown here is derived from an EMBL/GenBank/DDBJ whole genome shotgun (WGS) entry which is preliminary data.</text>
</comment>
<organism evidence="1 2">
    <name type="scientific">Datura stramonium</name>
    <name type="common">Jimsonweed</name>
    <name type="synonym">Common thornapple</name>
    <dbReference type="NCBI Taxonomy" id="4076"/>
    <lineage>
        <taxon>Eukaryota</taxon>
        <taxon>Viridiplantae</taxon>
        <taxon>Streptophyta</taxon>
        <taxon>Embryophyta</taxon>
        <taxon>Tracheophyta</taxon>
        <taxon>Spermatophyta</taxon>
        <taxon>Magnoliopsida</taxon>
        <taxon>eudicotyledons</taxon>
        <taxon>Gunneridae</taxon>
        <taxon>Pentapetalae</taxon>
        <taxon>asterids</taxon>
        <taxon>lamiids</taxon>
        <taxon>Solanales</taxon>
        <taxon>Solanaceae</taxon>
        <taxon>Solanoideae</taxon>
        <taxon>Datureae</taxon>
        <taxon>Datura</taxon>
    </lineage>
</organism>
<dbReference type="EMBL" id="JACEIK010001372">
    <property type="protein sequence ID" value="MCD7468788.1"/>
    <property type="molecule type" value="Genomic_DNA"/>
</dbReference>
<name>A0ABS8TCA1_DATST</name>